<dbReference type="GO" id="GO:0016226">
    <property type="term" value="P:iron-sulfur cluster assembly"/>
    <property type="evidence" value="ECO:0007669"/>
    <property type="project" value="InterPro"/>
</dbReference>
<dbReference type="OrthoDB" id="9795104at2"/>
<evidence type="ECO:0000256" key="2">
    <source>
        <dbReference type="ARBA" id="ARBA00049958"/>
    </source>
</evidence>
<dbReference type="InterPro" id="IPR001075">
    <property type="entry name" value="NIF_FeS_clus_asmbl_NifU_C"/>
</dbReference>
<dbReference type="Pfam" id="PF01106">
    <property type="entry name" value="NifU"/>
    <property type="match status" value="1"/>
</dbReference>
<evidence type="ECO:0000313" key="4">
    <source>
        <dbReference type="EMBL" id="BAY86154.1"/>
    </source>
</evidence>
<sequence length="158" mass="17833">MKKIEELVEEINRFEAIISEWDESQRCVAEGLKRAIEDLHKEALTRMIKSFKQDSMSALKNAVRDEVVYGLLVYHELVKPPIPTLEKRIETALDAIRPSLQNHSGDVEFVGVNKSDTVEIKLIGTCGNCPSSTLTLSQLVETAIKEYCPEIKYVKAVK</sequence>
<dbReference type="Gene3D" id="3.30.300.130">
    <property type="entry name" value="Fe-S cluster assembly (FSCA)"/>
    <property type="match status" value="1"/>
</dbReference>
<proteinExistence type="inferred from homology"/>
<dbReference type="AlphaFoldDB" id="A0A1Z4LY41"/>
<reference evidence="4 5" key="1">
    <citation type="submission" date="2017-06" db="EMBL/GenBank/DDBJ databases">
        <title>Genome sequencing of cyanobaciteial culture collection at National Institute for Environmental Studies (NIES).</title>
        <authorList>
            <person name="Hirose Y."/>
            <person name="Shimura Y."/>
            <person name="Fujisawa T."/>
            <person name="Nakamura Y."/>
            <person name="Kawachi M."/>
        </authorList>
    </citation>
    <scope>NUCLEOTIDE SEQUENCE [LARGE SCALE GENOMIC DNA]</scope>
    <source>
        <strain evidence="4 5">NIES-267</strain>
    </source>
</reference>
<dbReference type="InterPro" id="IPR034904">
    <property type="entry name" value="FSCA_dom_sf"/>
</dbReference>
<feature type="domain" description="NIF system FeS cluster assembly NifU C-terminal" evidence="3">
    <location>
        <begin position="89"/>
        <end position="154"/>
    </location>
</feature>
<name>A0A1Z4LY41_9CYAN</name>
<accession>A0A1Z4LY41</accession>
<dbReference type="Proteomes" id="UP000218418">
    <property type="component" value="Chromosome"/>
</dbReference>
<gene>
    <name evidence="4" type="ORF">NIES267_56600</name>
</gene>
<dbReference type="EMBL" id="AP018227">
    <property type="protein sequence ID" value="BAY86154.1"/>
    <property type="molecule type" value="Genomic_DNA"/>
</dbReference>
<evidence type="ECO:0000259" key="3">
    <source>
        <dbReference type="Pfam" id="PF01106"/>
    </source>
</evidence>
<comment type="function">
    <text evidence="2">May be involved in the formation or repair of [Fe-S] clusters present in iron-sulfur proteins.</text>
</comment>
<protein>
    <submittedName>
        <fullName evidence="4">Rieske [2Fe-2S] domain-containing protein</fullName>
    </submittedName>
</protein>
<dbReference type="SUPFAM" id="SSF117916">
    <property type="entry name" value="Fe-S cluster assembly (FSCA) domain-like"/>
    <property type="match status" value="1"/>
</dbReference>
<comment type="similarity">
    <text evidence="1">Belongs to the NifU family.</text>
</comment>
<dbReference type="GO" id="GO:0005506">
    <property type="term" value="F:iron ion binding"/>
    <property type="evidence" value="ECO:0007669"/>
    <property type="project" value="InterPro"/>
</dbReference>
<dbReference type="PANTHER" id="PTHR11178">
    <property type="entry name" value="IRON-SULFUR CLUSTER SCAFFOLD PROTEIN NFU-RELATED"/>
    <property type="match status" value="1"/>
</dbReference>
<dbReference type="PANTHER" id="PTHR11178:SF25">
    <property type="entry name" value="NIFU-LIKE PROTEIN 3, CHLOROPLASTIC"/>
    <property type="match status" value="1"/>
</dbReference>
<organism evidence="4 5">
    <name type="scientific">Calothrix parasitica NIES-267</name>
    <dbReference type="NCBI Taxonomy" id="1973488"/>
    <lineage>
        <taxon>Bacteria</taxon>
        <taxon>Bacillati</taxon>
        <taxon>Cyanobacteriota</taxon>
        <taxon>Cyanophyceae</taxon>
        <taxon>Nostocales</taxon>
        <taxon>Calotrichaceae</taxon>
        <taxon>Calothrix</taxon>
    </lineage>
</organism>
<evidence type="ECO:0000313" key="5">
    <source>
        <dbReference type="Proteomes" id="UP000218418"/>
    </source>
</evidence>
<keyword evidence="5" id="KW-1185">Reference proteome</keyword>
<dbReference type="GO" id="GO:0051536">
    <property type="term" value="F:iron-sulfur cluster binding"/>
    <property type="evidence" value="ECO:0007669"/>
    <property type="project" value="InterPro"/>
</dbReference>
<evidence type="ECO:0000256" key="1">
    <source>
        <dbReference type="ARBA" id="ARBA00006420"/>
    </source>
</evidence>